<sequence>MEHKNVLVSGASIAGPALAYWLRRHGFTVTVVERSPALREGGYKVDVRGVAVDVVERMGLLAEVRRQATDMRGGTMLNAAGRVVATLGADVIGFRDPGELEILRGDLARVLFEATGTDVEYLFDTSITEIEQRADGVRVRFTRGEPRTFDLVVGADGLHSCTRGLAFGAEESFRHDLGISVAIFSVPNHLNLDRWEMICSAPGRLANVYSVRRDENAKAQFFFRTPETGYDRRNVRQQREILTEAFAGQGWEIPRLLSALPTAPDFYFDSLSQIRMPRWSSGRVALLGDAAYCPSPASGQGTSTALVGAYVLAGELASAGGDHRVAFARYEEAMRGYVELNQKLGQEAARQMVPATRWQAWLRGVSMRMMPYLPGKDRIMEKVMKSMREAANGITLRDYSTAASIPSRIDPSSVQ</sequence>
<feature type="domain" description="FAD-binding" evidence="1">
    <location>
        <begin position="5"/>
        <end position="319"/>
    </location>
</feature>
<dbReference type="STRING" id="2017.SAMN05444320_102101"/>
<dbReference type="GO" id="GO:0071949">
    <property type="term" value="F:FAD binding"/>
    <property type="evidence" value="ECO:0007669"/>
    <property type="project" value="InterPro"/>
</dbReference>
<dbReference type="AlphaFoldDB" id="A0A1M4XS89"/>
<dbReference type="EMBL" id="FQVN01000002">
    <property type="protein sequence ID" value="SHE96308.1"/>
    <property type="molecule type" value="Genomic_DNA"/>
</dbReference>
<dbReference type="Gene3D" id="3.50.50.60">
    <property type="entry name" value="FAD/NAD(P)-binding domain"/>
    <property type="match status" value="1"/>
</dbReference>
<name>A0A1M4XS89_STRHI</name>
<evidence type="ECO:0000259" key="1">
    <source>
        <dbReference type="Pfam" id="PF01494"/>
    </source>
</evidence>
<organism evidence="2 3">
    <name type="scientific">Streptoalloteichus hindustanus</name>
    <dbReference type="NCBI Taxonomy" id="2017"/>
    <lineage>
        <taxon>Bacteria</taxon>
        <taxon>Bacillati</taxon>
        <taxon>Actinomycetota</taxon>
        <taxon>Actinomycetes</taxon>
        <taxon>Pseudonocardiales</taxon>
        <taxon>Pseudonocardiaceae</taxon>
        <taxon>Streptoalloteichus</taxon>
    </lineage>
</organism>
<accession>A0A1M4XS89</accession>
<dbReference type="PANTHER" id="PTHR46865">
    <property type="entry name" value="OXIDOREDUCTASE-RELATED"/>
    <property type="match status" value="1"/>
</dbReference>
<protein>
    <submittedName>
        <fullName evidence="2">2-polyprenyl-6-methoxyphenol hydroxylase</fullName>
    </submittedName>
</protein>
<dbReference type="InterPro" id="IPR002938">
    <property type="entry name" value="FAD-bd"/>
</dbReference>
<gene>
    <name evidence="2" type="ORF">SAMN05444320_102101</name>
</gene>
<keyword evidence="3" id="KW-1185">Reference proteome</keyword>
<dbReference type="SUPFAM" id="SSF51905">
    <property type="entry name" value="FAD/NAD(P)-binding domain"/>
    <property type="match status" value="1"/>
</dbReference>
<dbReference type="Gene3D" id="3.30.9.10">
    <property type="entry name" value="D-Amino Acid Oxidase, subunit A, domain 2"/>
    <property type="match status" value="1"/>
</dbReference>
<proteinExistence type="predicted"/>
<dbReference type="OrthoDB" id="3356051at2"/>
<dbReference type="InterPro" id="IPR036188">
    <property type="entry name" value="FAD/NAD-bd_sf"/>
</dbReference>
<dbReference type="RefSeq" id="WP_073480418.1">
    <property type="nucleotide sequence ID" value="NZ_FQVN01000002.1"/>
</dbReference>
<dbReference type="Proteomes" id="UP000184501">
    <property type="component" value="Unassembled WGS sequence"/>
</dbReference>
<dbReference type="Pfam" id="PF01494">
    <property type="entry name" value="FAD_binding_3"/>
    <property type="match status" value="1"/>
</dbReference>
<evidence type="ECO:0000313" key="2">
    <source>
        <dbReference type="EMBL" id="SHE96308.1"/>
    </source>
</evidence>
<evidence type="ECO:0000313" key="3">
    <source>
        <dbReference type="Proteomes" id="UP000184501"/>
    </source>
</evidence>
<dbReference type="PRINTS" id="PR00420">
    <property type="entry name" value="RNGMNOXGNASE"/>
</dbReference>
<dbReference type="PANTHER" id="PTHR46865:SF2">
    <property type="entry name" value="MONOOXYGENASE"/>
    <property type="match status" value="1"/>
</dbReference>
<dbReference type="InterPro" id="IPR051704">
    <property type="entry name" value="FAD_aromatic-hydroxylase"/>
</dbReference>
<reference evidence="2 3" key="1">
    <citation type="submission" date="2016-11" db="EMBL/GenBank/DDBJ databases">
        <authorList>
            <person name="Jaros S."/>
            <person name="Januszkiewicz K."/>
            <person name="Wedrychowicz H."/>
        </authorList>
    </citation>
    <scope>NUCLEOTIDE SEQUENCE [LARGE SCALE GENOMIC DNA]</scope>
    <source>
        <strain evidence="2 3">DSM 44523</strain>
    </source>
</reference>